<keyword evidence="8" id="KW-0249">Electron transport</keyword>
<dbReference type="AlphaFoldDB" id="A0AAN9VXT2"/>
<dbReference type="GO" id="GO:0005758">
    <property type="term" value="C:mitochondrial intermembrane space"/>
    <property type="evidence" value="ECO:0007669"/>
    <property type="project" value="UniProtKB-SubCell"/>
</dbReference>
<comment type="function">
    <text evidence="1">Accessory subunit of the mitochondrial membrane respiratory chain NADH dehydrogenase (Complex I), that is believed not to be involved in catalysis. Complex I functions in the transfer of electrons from NADH to the respiratory chain. The immediate electron acceptor for the enzyme is believed to be ubiquinone.</text>
</comment>
<feature type="disulfide bond" evidence="12">
    <location>
        <begin position="27"/>
        <end position="60"/>
    </location>
</feature>
<evidence type="ECO:0000256" key="4">
    <source>
        <dbReference type="ARBA" id="ARBA00007372"/>
    </source>
</evidence>
<keyword evidence="15" id="KW-1185">Reference proteome</keyword>
<evidence type="ECO:0000256" key="3">
    <source>
        <dbReference type="ARBA" id="ARBA00004637"/>
    </source>
</evidence>
<dbReference type="PANTHER" id="PTHR21268">
    <property type="entry name" value="NADH DEHYDROGENASE [UBIQUINONE] IRON-SULFUR PROTEIN 5"/>
    <property type="match status" value="1"/>
</dbReference>
<keyword evidence="5" id="KW-0813">Transport</keyword>
<evidence type="ECO:0000256" key="1">
    <source>
        <dbReference type="ARBA" id="ARBA00003195"/>
    </source>
</evidence>
<proteinExistence type="inferred from homology"/>
<evidence type="ECO:0008006" key="16">
    <source>
        <dbReference type="Google" id="ProtNLM"/>
    </source>
</evidence>
<evidence type="ECO:0000256" key="8">
    <source>
        <dbReference type="ARBA" id="ARBA00022982"/>
    </source>
</evidence>
<feature type="region of interest" description="Disordered" evidence="13">
    <location>
        <begin position="79"/>
        <end position="101"/>
    </location>
</feature>
<protein>
    <recommendedName>
        <fullName evidence="16">Complex I-15 kDa</fullName>
    </recommendedName>
</protein>
<sequence>MSLIPFFRNPITDLTGSLVSRQHFEKCGEFEMRMLQCLEAYGMDRGKQKCADLIEDFNECQTKWKQVLRVDAMRIERNRQVNQGERSKDQMYAEAPTQDSF</sequence>
<dbReference type="Proteomes" id="UP001378592">
    <property type="component" value="Unassembled WGS sequence"/>
</dbReference>
<keyword evidence="6" id="KW-0679">Respiratory chain</keyword>
<dbReference type="SUPFAM" id="SSF47072">
    <property type="entry name" value="Cysteine alpha-hairpin motif"/>
    <property type="match status" value="1"/>
</dbReference>
<name>A0AAN9VXT2_9ORTH</name>
<evidence type="ECO:0000256" key="2">
    <source>
        <dbReference type="ARBA" id="ARBA00004569"/>
    </source>
</evidence>
<feature type="disulfide bond" evidence="12">
    <location>
        <begin position="37"/>
        <end position="50"/>
    </location>
</feature>
<dbReference type="GO" id="GO:0005743">
    <property type="term" value="C:mitochondrial inner membrane"/>
    <property type="evidence" value="ECO:0007669"/>
    <property type="project" value="UniProtKB-SubCell"/>
</dbReference>
<evidence type="ECO:0000256" key="9">
    <source>
        <dbReference type="ARBA" id="ARBA00023128"/>
    </source>
</evidence>
<gene>
    <name evidence="14" type="ORF">R5R35_009278</name>
</gene>
<dbReference type="EMBL" id="JAZDUA010000011">
    <property type="protein sequence ID" value="KAK7873574.1"/>
    <property type="molecule type" value="Genomic_DNA"/>
</dbReference>
<comment type="similarity">
    <text evidence="4">Belongs to the complex I NDUFS5 subunit family.</text>
</comment>
<keyword evidence="9" id="KW-0496">Mitochondrion</keyword>
<keyword evidence="11 12" id="KW-1015">Disulfide bond</keyword>
<organism evidence="14 15">
    <name type="scientific">Gryllus longicercus</name>
    <dbReference type="NCBI Taxonomy" id="2509291"/>
    <lineage>
        <taxon>Eukaryota</taxon>
        <taxon>Metazoa</taxon>
        <taxon>Ecdysozoa</taxon>
        <taxon>Arthropoda</taxon>
        <taxon>Hexapoda</taxon>
        <taxon>Insecta</taxon>
        <taxon>Pterygota</taxon>
        <taxon>Neoptera</taxon>
        <taxon>Polyneoptera</taxon>
        <taxon>Orthoptera</taxon>
        <taxon>Ensifera</taxon>
        <taxon>Gryllidea</taxon>
        <taxon>Grylloidea</taxon>
        <taxon>Gryllidae</taxon>
        <taxon>Gryllinae</taxon>
        <taxon>Gryllus</taxon>
    </lineage>
</organism>
<keyword evidence="7" id="KW-0999">Mitochondrion inner membrane</keyword>
<evidence type="ECO:0000256" key="5">
    <source>
        <dbReference type="ARBA" id="ARBA00022448"/>
    </source>
</evidence>
<dbReference type="PANTHER" id="PTHR21268:SF2">
    <property type="entry name" value="NADH DEHYDROGENASE [UBIQUINONE] IRON-SULFUR PROTEIN 5"/>
    <property type="match status" value="1"/>
</dbReference>
<evidence type="ECO:0000313" key="14">
    <source>
        <dbReference type="EMBL" id="KAK7873574.1"/>
    </source>
</evidence>
<dbReference type="PROSITE" id="PS51808">
    <property type="entry name" value="CHCH"/>
    <property type="match status" value="1"/>
</dbReference>
<evidence type="ECO:0000256" key="12">
    <source>
        <dbReference type="PIRSR" id="PIRSR619342-50"/>
    </source>
</evidence>
<feature type="compositionally biased region" description="Basic and acidic residues" evidence="13">
    <location>
        <begin position="79"/>
        <end position="91"/>
    </location>
</feature>
<comment type="caution">
    <text evidence="14">The sequence shown here is derived from an EMBL/GenBank/DDBJ whole genome shotgun (WGS) entry which is preliminary data.</text>
</comment>
<evidence type="ECO:0000313" key="15">
    <source>
        <dbReference type="Proteomes" id="UP001378592"/>
    </source>
</evidence>
<dbReference type="InterPro" id="IPR009069">
    <property type="entry name" value="Cys_alpha_HP_mot_SF"/>
</dbReference>
<reference evidence="14 15" key="1">
    <citation type="submission" date="2024-03" db="EMBL/GenBank/DDBJ databases">
        <title>The genome assembly and annotation of the cricket Gryllus longicercus Weissman &amp; Gray.</title>
        <authorList>
            <person name="Szrajer S."/>
            <person name="Gray D."/>
            <person name="Ylla G."/>
        </authorList>
    </citation>
    <scope>NUCLEOTIDE SEQUENCE [LARGE SCALE GENOMIC DNA]</scope>
    <source>
        <strain evidence="14">DAG 2021-001</strain>
        <tissue evidence="14">Whole body minus gut</tissue>
    </source>
</reference>
<evidence type="ECO:0000256" key="13">
    <source>
        <dbReference type="SAM" id="MobiDB-lite"/>
    </source>
</evidence>
<dbReference type="InterPro" id="IPR019342">
    <property type="entry name" value="NADH_UbQ_OxRdtase_FeS-su5"/>
</dbReference>
<accession>A0AAN9VXT2</accession>
<keyword evidence="10" id="KW-0472">Membrane</keyword>
<evidence type="ECO:0000256" key="10">
    <source>
        <dbReference type="ARBA" id="ARBA00023136"/>
    </source>
</evidence>
<evidence type="ECO:0000256" key="7">
    <source>
        <dbReference type="ARBA" id="ARBA00022792"/>
    </source>
</evidence>
<evidence type="ECO:0000256" key="11">
    <source>
        <dbReference type="ARBA" id="ARBA00023157"/>
    </source>
</evidence>
<comment type="subcellular location">
    <subcellularLocation>
        <location evidence="3">Mitochondrion inner membrane</location>
        <topology evidence="3">Peripheral membrane protein</topology>
    </subcellularLocation>
    <subcellularLocation>
        <location evidence="2">Mitochondrion intermembrane space</location>
    </subcellularLocation>
</comment>
<evidence type="ECO:0000256" key="6">
    <source>
        <dbReference type="ARBA" id="ARBA00022660"/>
    </source>
</evidence>
<dbReference type="Pfam" id="PF10200">
    <property type="entry name" value="Ndufs5"/>
    <property type="match status" value="1"/>
</dbReference>